<dbReference type="EMBL" id="BDHI01000028">
    <property type="protein sequence ID" value="GCB27334.1"/>
    <property type="molecule type" value="Genomic_DNA"/>
</dbReference>
<name>A0A401L735_ASPAW</name>
<dbReference type="AlphaFoldDB" id="A0A401L735"/>
<evidence type="ECO:0000313" key="2">
    <source>
        <dbReference type="Proteomes" id="UP000286921"/>
    </source>
</evidence>
<organism evidence="1 2">
    <name type="scientific">Aspergillus awamori</name>
    <name type="common">Black koji mold</name>
    <dbReference type="NCBI Taxonomy" id="105351"/>
    <lineage>
        <taxon>Eukaryota</taxon>
        <taxon>Fungi</taxon>
        <taxon>Dikarya</taxon>
        <taxon>Ascomycota</taxon>
        <taxon>Pezizomycotina</taxon>
        <taxon>Eurotiomycetes</taxon>
        <taxon>Eurotiomycetidae</taxon>
        <taxon>Eurotiales</taxon>
        <taxon>Aspergillaceae</taxon>
        <taxon>Aspergillus</taxon>
    </lineage>
</organism>
<dbReference type="Proteomes" id="UP000286921">
    <property type="component" value="Unassembled WGS sequence"/>
</dbReference>
<sequence length="342" mass="39000">MTAILSNILDRSLARSHRKKVDSYLRDVTTESVLQGLSNTIVIRDRATAISPQAIFDASCIRDTPQEKPYWTRVSLENHLAKTHSEITFPDRAIDVLWSSFYFYAYHPFPRPDVDQGKLEFSAFERAVAILALQGDKRLGSVENGFGNHWRPDRSYTRELHQHRILRSICRISGSKLTTNDPHMLEDVVDVLFTTHPYSMKYPTDPATLTPVAERLLRGKVPNHQLMAEDLSALLSLFIRLRQHELTWNRGIQYGFFEEASSVTEDLSRTLVQSSHDEPPDMLHPEAALRVSKALSNLEWKFHELWATIFQPPMLRSSPVLGPTSEDTGEYPSNSIIIHPGI</sequence>
<proteinExistence type="predicted"/>
<accession>A0A401L735</accession>
<protein>
    <submittedName>
        <fullName evidence="1">Uncharacterized protein</fullName>
    </submittedName>
</protein>
<reference evidence="1 2" key="1">
    <citation type="submission" date="2016-09" db="EMBL/GenBank/DDBJ databases">
        <title>Aspergillus awamori IFM 58123T.</title>
        <authorList>
            <person name="Kusuya Y."/>
            <person name="Shimizu M."/>
            <person name="Takahashi H."/>
            <person name="Yaguchi T."/>
        </authorList>
    </citation>
    <scope>NUCLEOTIDE SEQUENCE [LARGE SCALE GENOMIC DNA]</scope>
    <source>
        <strain evidence="1 2">IFM 58123</strain>
    </source>
</reference>
<comment type="caution">
    <text evidence="1">The sequence shown here is derived from an EMBL/GenBank/DDBJ whole genome shotgun (WGS) entry which is preliminary data.</text>
</comment>
<gene>
    <name evidence="1" type="ORF">AAWM_10219</name>
</gene>
<keyword evidence="2" id="KW-1185">Reference proteome</keyword>
<evidence type="ECO:0000313" key="1">
    <source>
        <dbReference type="EMBL" id="GCB27334.1"/>
    </source>
</evidence>